<dbReference type="Gene3D" id="3.30.70.2330">
    <property type="match status" value="1"/>
</dbReference>
<evidence type="ECO:0000313" key="1">
    <source>
        <dbReference type="EMBL" id="NMH26212.1"/>
    </source>
</evidence>
<protein>
    <recommendedName>
        <fullName evidence="3">HIRAN domain-containing protein</fullName>
    </recommendedName>
</protein>
<dbReference type="RefSeq" id="WP_169524905.1">
    <property type="nucleotide sequence ID" value="NZ_JAAMPT010000209.1"/>
</dbReference>
<comment type="caution">
    <text evidence="1">The sequence shown here is derived from an EMBL/GenBank/DDBJ whole genome shotgun (WGS) entry which is preliminary data.</text>
</comment>
<sequence>MINSIHVSWRQGKGKSRYLIGFLMRNTEDEGFTFRYNLNEVIEARKEGFENYPDLPEIGRIYSSNLQTIFKMRLMSKSRPDREKFLSFWNADNPNYDWFDELGFTQGKLATDNFEFLADFPLIKGITFVSDAAALTHNKVRNEDIEVNDNLSFVIDLNNEFDKDAVKLYKNNVNIGFVKRGHNKFFHKIAKEKLDIRVKSIERNGNANQIYFTVEIK</sequence>
<organism evidence="1 2">
    <name type="scientific">Flavobacterium solisilvae</name>
    <dbReference type="NCBI Taxonomy" id="1852019"/>
    <lineage>
        <taxon>Bacteria</taxon>
        <taxon>Pseudomonadati</taxon>
        <taxon>Bacteroidota</taxon>
        <taxon>Flavobacteriia</taxon>
        <taxon>Flavobacteriales</taxon>
        <taxon>Flavobacteriaceae</taxon>
        <taxon>Flavobacterium</taxon>
    </lineage>
</organism>
<reference evidence="1 2" key="1">
    <citation type="submission" date="2020-02" db="EMBL/GenBank/DDBJ databases">
        <title>Flavobacterium sp. genome.</title>
        <authorList>
            <person name="Jung H.S."/>
            <person name="Baek J.H."/>
            <person name="Jeon C.O."/>
        </authorList>
    </citation>
    <scope>NUCLEOTIDE SEQUENCE [LARGE SCALE GENOMIC DNA]</scope>
    <source>
        <strain evidence="1 2">SE-s27</strain>
    </source>
</reference>
<dbReference type="EMBL" id="JAAMPT010000209">
    <property type="protein sequence ID" value="NMH26212.1"/>
    <property type="molecule type" value="Genomic_DNA"/>
</dbReference>
<dbReference type="Proteomes" id="UP000767947">
    <property type="component" value="Unassembled WGS sequence"/>
</dbReference>
<gene>
    <name evidence="1" type="ORF">G6042_13150</name>
</gene>
<evidence type="ECO:0000313" key="2">
    <source>
        <dbReference type="Proteomes" id="UP000767947"/>
    </source>
</evidence>
<evidence type="ECO:0008006" key="3">
    <source>
        <dbReference type="Google" id="ProtNLM"/>
    </source>
</evidence>
<accession>A0ABX1QVJ3</accession>
<proteinExistence type="predicted"/>
<keyword evidence="2" id="KW-1185">Reference proteome</keyword>
<name>A0ABX1QVJ3_9FLAO</name>